<evidence type="ECO:0000256" key="5">
    <source>
        <dbReference type="ARBA" id="ARBA00023136"/>
    </source>
</evidence>
<dbReference type="KEGG" id="jde:Jden_0286"/>
<evidence type="ECO:0000256" key="6">
    <source>
        <dbReference type="ARBA" id="ARBA00034125"/>
    </source>
</evidence>
<proteinExistence type="inferred from homology"/>
<dbReference type="eggNOG" id="COG2966">
    <property type="taxonomic scope" value="Bacteria"/>
</dbReference>
<dbReference type="AlphaFoldDB" id="C7QZ51"/>
<feature type="domain" description="Threonine/serine exporter-like N-terminal" evidence="8">
    <location>
        <begin position="25"/>
        <end position="275"/>
    </location>
</feature>
<accession>C7QZ51</accession>
<name>C7QZ51_JONDD</name>
<evidence type="ECO:0000256" key="1">
    <source>
        <dbReference type="ARBA" id="ARBA00004651"/>
    </source>
</evidence>
<dbReference type="PANTHER" id="PTHR34390:SF2">
    <property type="entry name" value="SUCCINATE TRANSPORTER SUBUNIT YJJP-RELATED"/>
    <property type="match status" value="1"/>
</dbReference>
<evidence type="ECO:0000256" key="3">
    <source>
        <dbReference type="ARBA" id="ARBA00022692"/>
    </source>
</evidence>
<keyword evidence="11" id="KW-1185">Reference proteome</keyword>
<dbReference type="EMBL" id="CP001706">
    <property type="protein sequence ID" value="ACV07959.1"/>
    <property type="molecule type" value="Genomic_DNA"/>
</dbReference>
<dbReference type="RefSeq" id="WP_015770588.1">
    <property type="nucleotide sequence ID" value="NC_013174.1"/>
</dbReference>
<feature type="transmembrane region" description="Helical" evidence="7">
    <location>
        <begin position="257"/>
        <end position="280"/>
    </location>
</feature>
<evidence type="ECO:0000256" key="7">
    <source>
        <dbReference type="SAM" id="Phobius"/>
    </source>
</evidence>
<keyword evidence="2" id="KW-1003">Cell membrane</keyword>
<evidence type="ECO:0000259" key="9">
    <source>
        <dbReference type="Pfam" id="PF12821"/>
    </source>
</evidence>
<dbReference type="OrthoDB" id="2148488at2"/>
<dbReference type="STRING" id="471856.Jden_0286"/>
<dbReference type="GO" id="GO:0015744">
    <property type="term" value="P:succinate transport"/>
    <property type="evidence" value="ECO:0007669"/>
    <property type="project" value="TreeGrafter"/>
</dbReference>
<evidence type="ECO:0000313" key="11">
    <source>
        <dbReference type="Proteomes" id="UP000000628"/>
    </source>
</evidence>
<evidence type="ECO:0000259" key="8">
    <source>
        <dbReference type="Pfam" id="PF06738"/>
    </source>
</evidence>
<dbReference type="InterPro" id="IPR010619">
    <property type="entry name" value="ThrE-like_N"/>
</dbReference>
<organism evidence="10 11">
    <name type="scientific">Jonesia denitrificans (strain ATCC 14870 / DSM 20603 / BCRC 15368 / CIP 55.134 / JCM 11481 / NBRC 15587 / NCTC 10816 / Prevot 55134)</name>
    <name type="common">Listeria denitrificans</name>
    <dbReference type="NCBI Taxonomy" id="471856"/>
    <lineage>
        <taxon>Bacteria</taxon>
        <taxon>Bacillati</taxon>
        <taxon>Actinomycetota</taxon>
        <taxon>Actinomycetes</taxon>
        <taxon>Micrococcales</taxon>
        <taxon>Jonesiaceae</taxon>
        <taxon>Jonesia</taxon>
    </lineage>
</organism>
<feature type="transmembrane region" description="Helical" evidence="7">
    <location>
        <begin position="320"/>
        <end position="338"/>
    </location>
</feature>
<comment type="subcellular location">
    <subcellularLocation>
        <location evidence="1">Cell membrane</location>
        <topology evidence="1">Multi-pass membrane protein</topology>
    </subcellularLocation>
</comment>
<dbReference type="InterPro" id="IPR050539">
    <property type="entry name" value="ThrE_Dicarb/AminoAcid_Exp"/>
</dbReference>
<dbReference type="Pfam" id="PF06738">
    <property type="entry name" value="ThrE"/>
    <property type="match status" value="1"/>
</dbReference>
<feature type="transmembrane region" description="Helical" evidence="7">
    <location>
        <begin position="344"/>
        <end position="364"/>
    </location>
</feature>
<dbReference type="GO" id="GO:0005886">
    <property type="term" value="C:plasma membrane"/>
    <property type="evidence" value="ECO:0007669"/>
    <property type="project" value="UniProtKB-SubCell"/>
</dbReference>
<feature type="transmembrane region" description="Helical" evidence="7">
    <location>
        <begin position="136"/>
        <end position="157"/>
    </location>
</feature>
<protein>
    <recommendedName>
        <fullName evidence="12">Threonine/serine exporter-like N-terminal domain-containing protein</fullName>
    </recommendedName>
</protein>
<dbReference type="Proteomes" id="UP000000628">
    <property type="component" value="Chromosome"/>
</dbReference>
<feature type="transmembrane region" description="Helical" evidence="7">
    <location>
        <begin position="371"/>
        <end position="392"/>
    </location>
</feature>
<feature type="transmembrane region" description="Helical" evidence="7">
    <location>
        <begin position="404"/>
        <end position="424"/>
    </location>
</feature>
<keyword evidence="3 7" id="KW-0812">Transmembrane</keyword>
<dbReference type="HOGENOM" id="CLU_027127_0_1_11"/>
<feature type="domain" description="Threonine/Serine exporter ThrE" evidence="9">
    <location>
        <begin position="301"/>
        <end position="426"/>
    </location>
</feature>
<dbReference type="GO" id="GO:0022857">
    <property type="term" value="F:transmembrane transporter activity"/>
    <property type="evidence" value="ECO:0007669"/>
    <property type="project" value="InterPro"/>
</dbReference>
<feature type="transmembrane region" description="Helical" evidence="7">
    <location>
        <begin position="190"/>
        <end position="212"/>
    </location>
</feature>
<feature type="transmembrane region" description="Helical" evidence="7">
    <location>
        <begin position="163"/>
        <end position="183"/>
    </location>
</feature>
<dbReference type="eggNOG" id="COG3610">
    <property type="taxonomic scope" value="Bacteria"/>
</dbReference>
<dbReference type="Pfam" id="PF12821">
    <property type="entry name" value="ThrE_2"/>
    <property type="match status" value="1"/>
</dbReference>
<keyword evidence="5 7" id="KW-0472">Membrane</keyword>
<dbReference type="InterPro" id="IPR024528">
    <property type="entry name" value="ThrE_2"/>
</dbReference>
<evidence type="ECO:0000313" key="10">
    <source>
        <dbReference type="EMBL" id="ACV07959.1"/>
    </source>
</evidence>
<evidence type="ECO:0000256" key="2">
    <source>
        <dbReference type="ARBA" id="ARBA00022475"/>
    </source>
</evidence>
<dbReference type="PANTHER" id="PTHR34390">
    <property type="entry name" value="UPF0442 PROTEIN YJJB-RELATED"/>
    <property type="match status" value="1"/>
</dbReference>
<gene>
    <name evidence="10" type="ordered locus">Jden_0286</name>
</gene>
<feature type="transmembrane region" description="Helical" evidence="7">
    <location>
        <begin position="292"/>
        <end position="313"/>
    </location>
</feature>
<evidence type="ECO:0008006" key="12">
    <source>
        <dbReference type="Google" id="ProtNLM"/>
    </source>
</evidence>
<reference evidence="10 11" key="1">
    <citation type="journal article" date="2009" name="Stand. Genomic Sci.">
        <title>Complete genome sequence of Jonesia denitrificans type strain (Prevot 55134).</title>
        <authorList>
            <person name="Pukall R."/>
            <person name="Gehrich-Schroter G."/>
            <person name="Lapidus A."/>
            <person name="Nolan M."/>
            <person name="Glavina Del Rio T."/>
            <person name="Lucas S."/>
            <person name="Chen F."/>
            <person name="Tice H."/>
            <person name="Pitluck S."/>
            <person name="Cheng J.F."/>
            <person name="Copeland A."/>
            <person name="Saunders E."/>
            <person name="Brettin T."/>
            <person name="Detter J.C."/>
            <person name="Bruce D."/>
            <person name="Goodwin L."/>
            <person name="Pati A."/>
            <person name="Ivanova N."/>
            <person name="Mavromatis K."/>
            <person name="Ovchinnikova G."/>
            <person name="Chen A."/>
            <person name="Palaniappan K."/>
            <person name="Land M."/>
            <person name="Hauser L."/>
            <person name="Chang Y.J."/>
            <person name="Jeffries C.D."/>
            <person name="Chain P."/>
            <person name="Goker M."/>
            <person name="Bristow J."/>
            <person name="Eisen J.A."/>
            <person name="Markowitz V."/>
            <person name="Hugenholtz P."/>
            <person name="Kyrpides N.C."/>
            <person name="Klenk H.P."/>
            <person name="Han C."/>
        </authorList>
    </citation>
    <scope>NUCLEOTIDE SEQUENCE [LARGE SCALE GENOMIC DNA]</scope>
    <source>
        <strain evidence="11">ATCC 14870 / DSM 20603 / BCRC 15368 / CIP 55.134 / JCM 11481 / NBRC 15587 / NCTC 10816 / Prevot 55134</strain>
    </source>
</reference>
<comment type="similarity">
    <text evidence="6">Belongs to the ThrE exporter (TC 2.A.79) family.</text>
</comment>
<keyword evidence="4 7" id="KW-1133">Transmembrane helix</keyword>
<sequence length="440" mass="47030">MVYVDGVFTDEAKYEPVELIRASRTVVRVGLMLLTAGSGSYRVKSAMAQVGAALGMTSVQAQVTVNEVTVTCHRGPIYRTEIAQTRTIGVNSQRIKHLQNYCELLTPLGEHAEQPVVDQRLADIEKELDRIESRGLLYSAWPNAFFAAVACAAFAFLNNGGPVVISAVFLAAGLGQLTRRAFLHKGFNQLAVTMMSAAVASGVYLALSNLLFSLGVVETLHDSGYVSAVLFLVPGFPLMSASLDLSRLDFSAGLSRLAYALLIMISAALSVWAVSATFGLEPTPTEPITLSVFALFAFRCLASAAGVWGFAMIFNSPWKIALWAAFIGMVANVVRLLLVDNGFVVQGAAFFAGLIVGVLANIIAPRIRVPRLTLSVPAVVIMVPGAAGYRAIHYLNSGDTLQALAYGVEAVFIVIAIAIGLTLARSVTDINWLRLGRETQ</sequence>
<evidence type="ECO:0000256" key="4">
    <source>
        <dbReference type="ARBA" id="ARBA00022989"/>
    </source>
</evidence>
<feature type="transmembrane region" description="Helical" evidence="7">
    <location>
        <begin position="224"/>
        <end position="245"/>
    </location>
</feature>